<organism evidence="1 2">
    <name type="scientific">Nocardioides aromaticivorans</name>
    <dbReference type="NCBI Taxonomy" id="200618"/>
    <lineage>
        <taxon>Bacteria</taxon>
        <taxon>Bacillati</taxon>
        <taxon>Actinomycetota</taxon>
        <taxon>Actinomycetes</taxon>
        <taxon>Propionibacteriales</taxon>
        <taxon>Nocardioidaceae</taxon>
        <taxon>Nocardioides</taxon>
    </lineage>
</organism>
<evidence type="ECO:0000313" key="2">
    <source>
        <dbReference type="Proteomes" id="UP000662818"/>
    </source>
</evidence>
<evidence type="ECO:0000313" key="1">
    <source>
        <dbReference type="EMBL" id="QSR27250.1"/>
    </source>
</evidence>
<keyword evidence="2" id="KW-1185">Reference proteome</keyword>
<gene>
    <name evidence="1" type="ORF">CFH99_16640</name>
</gene>
<name>A0ABX7PNQ3_9ACTN</name>
<reference evidence="1 2" key="1">
    <citation type="submission" date="2017-06" db="EMBL/GenBank/DDBJ databases">
        <title>Complete Genome Sequence of the Soil Carbazole-Degrading Bacterium Nocardioides aromaticivorans IC177.</title>
        <authorList>
            <person name="Vejarano F."/>
            <person name="Suzuki-Minakuchi C."/>
            <person name="Ohtsubo Y."/>
            <person name="Tsuda M."/>
            <person name="Okada K."/>
            <person name="Nojiri H."/>
        </authorList>
    </citation>
    <scope>NUCLEOTIDE SEQUENCE [LARGE SCALE GENOMIC DNA]</scope>
    <source>
        <strain evidence="1 2">IC177</strain>
    </source>
</reference>
<dbReference type="Proteomes" id="UP000662818">
    <property type="component" value="Chromosome"/>
</dbReference>
<sequence length="76" mass="8907">MGTSESARTVRSIYETWVERQQVDPRHQYVMPFRATFLLLLETRQPVAAWRVLSDAINDPESGLQIVRLRYSRRSA</sequence>
<accession>A0ABX7PNQ3</accession>
<protein>
    <submittedName>
        <fullName evidence="1">Uncharacterized protein</fullName>
    </submittedName>
</protein>
<dbReference type="EMBL" id="CP022295">
    <property type="protein sequence ID" value="QSR27250.1"/>
    <property type="molecule type" value="Genomic_DNA"/>
</dbReference>
<proteinExistence type="predicted"/>